<dbReference type="Proteomes" id="UP000241818">
    <property type="component" value="Unassembled WGS sequence"/>
</dbReference>
<dbReference type="InterPro" id="IPR025124">
    <property type="entry name" value="Gag1-like_clamp"/>
</dbReference>
<protein>
    <recommendedName>
        <fullName evidence="2">Gag1-like clamp domain-containing protein</fullName>
    </recommendedName>
</protein>
<feature type="compositionally biased region" description="Basic residues" evidence="1">
    <location>
        <begin position="318"/>
        <end position="330"/>
    </location>
</feature>
<feature type="region of interest" description="Disordered" evidence="1">
    <location>
        <begin position="1"/>
        <end position="195"/>
    </location>
</feature>
<feature type="compositionally biased region" description="Polar residues" evidence="1">
    <location>
        <begin position="147"/>
        <end position="163"/>
    </location>
</feature>
<reference evidence="3 4" key="1">
    <citation type="journal article" date="2018" name="New Phytol.">
        <title>Comparative genomics and transcriptomics depict ericoid mycorrhizal fungi as versatile saprotrophs and plant mutualists.</title>
        <authorList>
            <person name="Martino E."/>
            <person name="Morin E."/>
            <person name="Grelet G.A."/>
            <person name="Kuo A."/>
            <person name="Kohler A."/>
            <person name="Daghino S."/>
            <person name="Barry K.W."/>
            <person name="Cichocki N."/>
            <person name="Clum A."/>
            <person name="Dockter R.B."/>
            <person name="Hainaut M."/>
            <person name="Kuo R.C."/>
            <person name="LaButti K."/>
            <person name="Lindahl B.D."/>
            <person name="Lindquist E.A."/>
            <person name="Lipzen A."/>
            <person name="Khouja H.R."/>
            <person name="Magnuson J."/>
            <person name="Murat C."/>
            <person name="Ohm R.A."/>
            <person name="Singer S.W."/>
            <person name="Spatafora J.W."/>
            <person name="Wang M."/>
            <person name="Veneault-Fourrey C."/>
            <person name="Henrissat B."/>
            <person name="Grigoriev I.V."/>
            <person name="Martin F.M."/>
            <person name="Perotto S."/>
        </authorList>
    </citation>
    <scope>NUCLEOTIDE SEQUENCE [LARGE SCALE GENOMIC DNA]</scope>
    <source>
        <strain evidence="3 4">ATCC 22711</strain>
    </source>
</reference>
<dbReference type="RefSeq" id="XP_024716485.1">
    <property type="nucleotide sequence ID" value="XM_024868976.1"/>
</dbReference>
<dbReference type="STRING" id="857342.A0A2T3AP99"/>
<dbReference type="AlphaFoldDB" id="A0A2T3AP99"/>
<feature type="region of interest" description="Disordered" evidence="1">
    <location>
        <begin position="369"/>
        <end position="393"/>
    </location>
</feature>
<dbReference type="GeneID" id="36577057"/>
<accession>A0A2T3AP99</accession>
<dbReference type="InParanoid" id="A0A2T3AP99"/>
<proteinExistence type="predicted"/>
<dbReference type="PANTHER" id="PTHR28065:SF1">
    <property type="entry name" value="DUF4050 DOMAIN-CONTAINING PROTEIN"/>
    <property type="match status" value="1"/>
</dbReference>
<keyword evidence="4" id="KW-1185">Reference proteome</keyword>
<feature type="region of interest" description="Disordered" evidence="1">
    <location>
        <begin position="452"/>
        <end position="534"/>
    </location>
</feature>
<sequence>MSRDASALHLGAADRGDVAHDMSGVDGAEREATEAQAQVVDAVEATSGSQEVESREQKTLPSSNLVDRPPRDPSHDAVATGNHTVVTGLAPDSVPNQVAAANGHIEPDNVEPSSTSIPPQSSLPRDPLPAPAPRPNTGGTADELPPSANSSQQQSDPTSTAAPASQPDAATGPQSVDEGKMIFGPNGAGSAAHRRRAFANTGALTEYEADLTSRDRAKQKEAVKRYLAERVKNDWKWEWPPLEDKVASPADPLPGSPEGLSETVTEDQWKERDEWSSNASETGEEVSTAISGDKQDSHIDGENAVSSRPTTSTDETIKKRKLERKRRHKKRLAEEMAWNDGIRCFVQRRDAWTGARRVGCSTGVKTTAVQKDRASTPETGGSSTAIEQEDSEWELDTEIPIAPPILPPENAMRSSITPAAYNTIYDKVIIQQLTPSCPMNLKDVTRSCVQGWKRDGEWPPKPTETPRRASRRMSLAGFFSFEKEAEKEKEEPQKPDPEKAGGEKEKPAKGIDIKKSIRKILFRKDKEPANGNRN</sequence>
<name>A0A2T3AP99_AMORE</name>
<evidence type="ECO:0000313" key="3">
    <source>
        <dbReference type="EMBL" id="PSS06755.1"/>
    </source>
</evidence>
<dbReference type="OrthoDB" id="5422958at2759"/>
<gene>
    <name evidence="3" type="ORF">M430DRAFT_62267</name>
</gene>
<feature type="compositionally biased region" description="Polar residues" evidence="1">
    <location>
        <begin position="376"/>
        <end position="386"/>
    </location>
</feature>
<organism evidence="3 4">
    <name type="scientific">Amorphotheca resinae ATCC 22711</name>
    <dbReference type="NCBI Taxonomy" id="857342"/>
    <lineage>
        <taxon>Eukaryota</taxon>
        <taxon>Fungi</taxon>
        <taxon>Dikarya</taxon>
        <taxon>Ascomycota</taxon>
        <taxon>Pezizomycotina</taxon>
        <taxon>Leotiomycetes</taxon>
        <taxon>Helotiales</taxon>
        <taxon>Amorphothecaceae</taxon>
        <taxon>Amorphotheca</taxon>
    </lineage>
</organism>
<feature type="compositionally biased region" description="Polar residues" evidence="1">
    <location>
        <begin position="111"/>
        <end position="120"/>
    </location>
</feature>
<feature type="compositionally biased region" description="Low complexity" evidence="1">
    <location>
        <begin position="34"/>
        <end position="46"/>
    </location>
</feature>
<evidence type="ECO:0000256" key="1">
    <source>
        <dbReference type="SAM" id="MobiDB-lite"/>
    </source>
</evidence>
<evidence type="ECO:0000313" key="4">
    <source>
        <dbReference type="Proteomes" id="UP000241818"/>
    </source>
</evidence>
<evidence type="ECO:0000259" key="2">
    <source>
        <dbReference type="Pfam" id="PF13259"/>
    </source>
</evidence>
<dbReference type="EMBL" id="KZ679020">
    <property type="protein sequence ID" value="PSS06755.1"/>
    <property type="molecule type" value="Genomic_DNA"/>
</dbReference>
<feature type="compositionally biased region" description="Polar residues" evidence="1">
    <location>
        <begin position="304"/>
        <end position="314"/>
    </location>
</feature>
<feature type="compositionally biased region" description="Basic and acidic residues" evidence="1">
    <location>
        <begin position="481"/>
        <end position="515"/>
    </location>
</feature>
<dbReference type="InterPro" id="IPR053274">
    <property type="entry name" value="Fluconazole_resistance"/>
</dbReference>
<feature type="domain" description="Gag1-like clamp" evidence="2">
    <location>
        <begin position="315"/>
        <end position="459"/>
    </location>
</feature>
<dbReference type="PANTHER" id="PTHR28065">
    <property type="entry name" value="FREQUENIN"/>
    <property type="match status" value="1"/>
</dbReference>
<dbReference type="Pfam" id="PF13259">
    <property type="entry name" value="clamp_Gag1-like"/>
    <property type="match status" value="1"/>
</dbReference>
<feature type="region of interest" description="Disordered" evidence="1">
    <location>
        <begin position="243"/>
        <end position="330"/>
    </location>
</feature>